<dbReference type="SUPFAM" id="SSF53474">
    <property type="entry name" value="alpha/beta-Hydrolases"/>
    <property type="match status" value="1"/>
</dbReference>
<comment type="subcellular location">
    <subcellularLocation>
        <location evidence="2">Plastid</location>
        <location evidence="2">Chloroplast</location>
    </subcellularLocation>
</comment>
<comment type="similarity">
    <text evidence="3">Belongs to the AB hydrolase superfamily. Lipase family.</text>
</comment>
<dbReference type="OrthoDB" id="602710at2759"/>
<keyword evidence="6" id="KW-0378">Hydrolase</keyword>
<dbReference type="PANTHER" id="PTHR31403">
    <property type="entry name" value="PHOSPHOLIPASE A1-IBETA2, CHLOROPLASTIC"/>
    <property type="match status" value="1"/>
</dbReference>
<dbReference type="CDD" id="cd00519">
    <property type="entry name" value="Lipase_3"/>
    <property type="match status" value="1"/>
</dbReference>
<comment type="caution">
    <text evidence="11">The sequence shown here is derived from an EMBL/GenBank/DDBJ whole genome shotgun (WGS) entry which is preliminary data.</text>
</comment>
<organism evidence="11 12">
    <name type="scientific">Rhynchospora breviuscula</name>
    <dbReference type="NCBI Taxonomy" id="2022672"/>
    <lineage>
        <taxon>Eukaryota</taxon>
        <taxon>Viridiplantae</taxon>
        <taxon>Streptophyta</taxon>
        <taxon>Embryophyta</taxon>
        <taxon>Tracheophyta</taxon>
        <taxon>Spermatophyta</taxon>
        <taxon>Magnoliopsida</taxon>
        <taxon>Liliopsida</taxon>
        <taxon>Poales</taxon>
        <taxon>Cyperaceae</taxon>
        <taxon>Cyperoideae</taxon>
        <taxon>Rhynchosporeae</taxon>
        <taxon>Rhynchospora</taxon>
    </lineage>
</organism>
<dbReference type="Pfam" id="PF01764">
    <property type="entry name" value="Lipase_3"/>
    <property type="match status" value="1"/>
</dbReference>
<dbReference type="FunFam" id="3.40.50.1820:FF:000065">
    <property type="entry name" value="Phospholipase A1-II 3"/>
    <property type="match status" value="1"/>
</dbReference>
<dbReference type="EMBL" id="JAMQYH010000001">
    <property type="protein sequence ID" value="KAJ1702715.1"/>
    <property type="molecule type" value="Genomic_DNA"/>
</dbReference>
<dbReference type="InterPro" id="IPR029058">
    <property type="entry name" value="AB_hydrolase_fold"/>
</dbReference>
<evidence type="ECO:0000256" key="6">
    <source>
        <dbReference type="ARBA" id="ARBA00022801"/>
    </source>
</evidence>
<name>A0A9Q0CYW8_9POAL</name>
<evidence type="ECO:0000256" key="3">
    <source>
        <dbReference type="ARBA" id="ARBA00010701"/>
    </source>
</evidence>
<dbReference type="Proteomes" id="UP001151287">
    <property type="component" value="Unassembled WGS sequence"/>
</dbReference>
<keyword evidence="5" id="KW-0934">Plastid</keyword>
<keyword evidence="9" id="KW-0443">Lipid metabolism</keyword>
<dbReference type="GO" id="GO:0009507">
    <property type="term" value="C:chloroplast"/>
    <property type="evidence" value="ECO:0007669"/>
    <property type="project" value="UniProtKB-SubCell"/>
</dbReference>
<evidence type="ECO:0000313" key="12">
    <source>
        <dbReference type="Proteomes" id="UP001151287"/>
    </source>
</evidence>
<dbReference type="PANTHER" id="PTHR31403:SF11">
    <property type="entry name" value="OS12G0614500 PROTEIN"/>
    <property type="match status" value="1"/>
</dbReference>
<dbReference type="GO" id="GO:0008970">
    <property type="term" value="F:phospholipase A1 activity"/>
    <property type="evidence" value="ECO:0007669"/>
    <property type="project" value="UniProtKB-ARBA"/>
</dbReference>
<sequence>MALPTYSTMNHHLLPAATNSRLAPRATYHNAATIDEPTIKPQNRSSSAVNIPASLSNILHLNLNHHTNPTGTHAGSSNNAMLDVENFNRHTPTYSPTEDISSMYPEIHGAADWSHLLSPLHPWLRREILKYGEFAQTTYDAFDSNPFSQYGGSCLYGRHRLFEKLGLLRHGYDVTKYLYAMSHVDLPRWLERSLHAEAWSRDSNWMGYVAVSGDEESRRIGCRDIVVSWRGTVVPAEWLEDIQGKLESIESNDQSDIRVEHGFRSIYTSKGETTRYNKLSASEQVIGEIKRLVKFYQEKGEKVSITITGHSLGGALALLNAYEAASALPSVPVSVISFGAPRVGNEAFADRLKELGVKVLRMVVKQDVVPKMPGILFNEGIKMVEKVTGTLDWVYTHVGVELGLNVKTSPYLKNCIDFAGFHNLEIYLHLVDGYVSSKLGFRCEAKRDVALINKASGMLREEIGIPPCWHQPANRGLVCNSYGRWTMPNRELEDVPSPYRERYVQLLN</sequence>
<reference evidence="11" key="1">
    <citation type="journal article" date="2022" name="Cell">
        <title>Repeat-based holocentromeres influence genome architecture and karyotype evolution.</title>
        <authorList>
            <person name="Hofstatter P.G."/>
            <person name="Thangavel G."/>
            <person name="Lux T."/>
            <person name="Neumann P."/>
            <person name="Vondrak T."/>
            <person name="Novak P."/>
            <person name="Zhang M."/>
            <person name="Costa L."/>
            <person name="Castellani M."/>
            <person name="Scott A."/>
            <person name="Toegelov H."/>
            <person name="Fuchs J."/>
            <person name="Mata-Sucre Y."/>
            <person name="Dias Y."/>
            <person name="Vanzela A.L.L."/>
            <person name="Huettel B."/>
            <person name="Almeida C.C.S."/>
            <person name="Simkova H."/>
            <person name="Souza G."/>
            <person name="Pedrosa-Harand A."/>
            <person name="Macas J."/>
            <person name="Mayer K.F.X."/>
            <person name="Houben A."/>
            <person name="Marques A."/>
        </authorList>
    </citation>
    <scope>NUCLEOTIDE SEQUENCE</scope>
    <source>
        <strain evidence="11">RhyBre1mFocal</strain>
    </source>
</reference>
<keyword evidence="7" id="KW-0809">Transit peptide</keyword>
<keyword evidence="12" id="KW-1185">Reference proteome</keyword>
<evidence type="ECO:0000256" key="2">
    <source>
        <dbReference type="ARBA" id="ARBA00004229"/>
    </source>
</evidence>
<keyword evidence="8" id="KW-0442">Lipid degradation</keyword>
<evidence type="ECO:0000256" key="7">
    <source>
        <dbReference type="ARBA" id="ARBA00022946"/>
    </source>
</evidence>
<feature type="domain" description="Fungal lipase-type" evidence="10">
    <location>
        <begin position="226"/>
        <end position="375"/>
    </location>
</feature>
<evidence type="ECO:0000256" key="9">
    <source>
        <dbReference type="ARBA" id="ARBA00023098"/>
    </source>
</evidence>
<evidence type="ECO:0000256" key="8">
    <source>
        <dbReference type="ARBA" id="ARBA00022963"/>
    </source>
</evidence>
<protein>
    <recommendedName>
        <fullName evidence="10">Fungal lipase-type domain-containing protein</fullName>
    </recommendedName>
</protein>
<keyword evidence="4" id="KW-0150">Chloroplast</keyword>
<evidence type="ECO:0000259" key="10">
    <source>
        <dbReference type="Pfam" id="PF01764"/>
    </source>
</evidence>
<dbReference type="AlphaFoldDB" id="A0A9Q0CYW8"/>
<evidence type="ECO:0000256" key="1">
    <source>
        <dbReference type="ARBA" id="ARBA00003523"/>
    </source>
</evidence>
<proteinExistence type="inferred from homology"/>
<dbReference type="Gene3D" id="3.40.50.1820">
    <property type="entry name" value="alpha/beta hydrolase"/>
    <property type="match status" value="1"/>
</dbReference>
<dbReference type="GO" id="GO:0016042">
    <property type="term" value="P:lipid catabolic process"/>
    <property type="evidence" value="ECO:0007669"/>
    <property type="project" value="UniProtKB-KW"/>
</dbReference>
<gene>
    <name evidence="11" type="ORF">LUZ63_002494</name>
</gene>
<accession>A0A9Q0CYW8</accession>
<evidence type="ECO:0000313" key="11">
    <source>
        <dbReference type="EMBL" id="KAJ1702715.1"/>
    </source>
</evidence>
<evidence type="ECO:0000256" key="4">
    <source>
        <dbReference type="ARBA" id="ARBA00022528"/>
    </source>
</evidence>
<evidence type="ECO:0000256" key="5">
    <source>
        <dbReference type="ARBA" id="ARBA00022640"/>
    </source>
</evidence>
<comment type="function">
    <text evidence="1">Acylhydrolase that catalyzes the hydrolysis of phospholipids at the sn-1 position.</text>
</comment>
<dbReference type="InterPro" id="IPR002921">
    <property type="entry name" value="Fungal_lipase-type"/>
</dbReference>